<dbReference type="Proteomes" id="UP000232722">
    <property type="component" value="Unassembled WGS sequence"/>
</dbReference>
<protein>
    <recommendedName>
        <fullName evidence="1">Protein kinase domain-containing protein</fullName>
    </recommendedName>
</protein>
<evidence type="ECO:0000313" key="2">
    <source>
        <dbReference type="EMBL" id="PKC16395.1"/>
    </source>
</evidence>
<dbReference type="InterPro" id="IPR011009">
    <property type="entry name" value="Kinase-like_dom_sf"/>
</dbReference>
<gene>
    <name evidence="2" type="ORF">RhiirA5_407100</name>
</gene>
<evidence type="ECO:0000259" key="1">
    <source>
        <dbReference type="PROSITE" id="PS50011"/>
    </source>
</evidence>
<dbReference type="VEuPathDB" id="FungiDB:FUN_020293"/>
<comment type="caution">
    <text evidence="2">The sequence shown here is derived from an EMBL/GenBank/DDBJ whole genome shotgun (WGS) entry which is preliminary data.</text>
</comment>
<reference evidence="2 3" key="1">
    <citation type="submission" date="2016-04" db="EMBL/GenBank/DDBJ databases">
        <title>Genome analyses suggest a sexual origin of heterokaryosis in a supposedly ancient asexual fungus.</title>
        <authorList>
            <person name="Ropars J."/>
            <person name="Sedzielewska K."/>
            <person name="Noel J."/>
            <person name="Charron P."/>
            <person name="Farinelli L."/>
            <person name="Marton T."/>
            <person name="Kruger M."/>
            <person name="Pelin A."/>
            <person name="Brachmann A."/>
            <person name="Corradi N."/>
        </authorList>
    </citation>
    <scope>NUCLEOTIDE SEQUENCE [LARGE SCALE GENOMIC DNA]</scope>
    <source>
        <strain evidence="2 3">A5</strain>
    </source>
</reference>
<dbReference type="VEuPathDB" id="FungiDB:RhiirA1_473092"/>
<dbReference type="VEuPathDB" id="FungiDB:RhiirFUN_000894"/>
<dbReference type="Gene3D" id="1.10.10.1010">
    <property type="entry name" value="Intein homing endonuclease, domain IV"/>
    <property type="match status" value="10"/>
</dbReference>
<accession>A0A2N0QBD2</accession>
<dbReference type="Gene3D" id="1.10.510.10">
    <property type="entry name" value="Transferase(Phosphotransferase) domain 1"/>
    <property type="match status" value="1"/>
</dbReference>
<sequence>MNNSPKSLISSLSMPKCNKCYYTCNVIHFQQNFINWTSGNGDIDKFIQDIQRSVHNNLQEVLEWISYDRLYDVRYVAEKEVYKAKWIDGNISYWSNRKQNWERENKNTIVTLKKLKNSKNIELEFINEIKMNHELYGITQNPETKYYMMVFNDKCKVCNHTCYAIHFQQNFVNWTSGNNDINKFIQDTQLSAHNNNIQKVLEWIPYDRFYNINYITGKKVYKANWIDGNISHWNNENQSWERKNQNMIVTLKKLKNSKNIRLEFNNEIYKSYYGITQNPETKYYMMVFNDKCKVCNHTCYAIHFQQNFVNWTSGNNDINKFIQDTQLSAHNNNIQKVLEWIPYDRFYNINYITGKKVYKANWIDGNISHWNNENQSWERKNQNMIVTLKKLKNSKNIRLEFNNEIYKSYYGITQNPETKYYMMVLSDICKKCNHMCYTIRFQQNFVNWTSGNNDINKFIQDTQLSAHNNIHKVLEWISYDRLYDIRYIAVKKVYKANWIDGNISYWNDENQNLERENKNMIVTLKKLENPKNITSEFMNEIKIDYIFYGITQDLETKVYMMVLNDKCKRCECICYAVHFQQNFVNWNSGNDDIDKFIQITQLLAHTSVNDILEWIPYNRFYNINYITEKKVYKANWIDGNISYWNDENQNWDREDQNMIVTLKNLKNSTKIELEFSNEILKTYGITQNPETKYYMMVLNDKCKECNYTCYSIHFLQNFVNWTSGNYGIDKFIQNTQLSAHVSVREALEWISYDSLYNIRYVAKEKVYEAKWIDGNINHWNNENQSWERKNQNMIVTLKNLKNSINIELEFSNEIRKTYGITQNPETKYYMMVLNDKCKKCECICYAIHFQQNFVNWTSGNDNIDKFIQDTQLSDHKSVREALEWISYDSLYNIRYVAEKKVYEAKWIDGNICHWNSEKQNWERENQNIIVRLRRLDNPENITFEFINEIKIDYIFYGITQDLETKVYMMVLNDKCKRCECICYAVHFQQNFVNWNSGNDDIDKFIQNTQSQLLSAHDSVREALEWISYDSLYNIRYLAEKEVYEAKWIDGNITHWNSEKQDWERENQNMIVILRRLDNPKNITLEFMNEIRINYIFYGITQDLETKIYMMVLNNKCKKCNCVCDSIHFQQNFVNWTSGNNDIDKFIQNTQLLLTHKSVREVLEWIPYDRFHNINYITKKNIYETNWIDGNISHWNSEKQNWERENKNTIVTLKKLENSQNIELEFNNEIYKSYGITQNPETKYYMMVLNDKCKECNHTCYAVHFQQNFVNWTSGNDNIDKFIQDIQLLLAHKSVREALEWISYDRFYNINYITKKKVYKANWIDGNISHWNSKKQNWERENKNIVVTLRRLDNPKNITLEFINKIKIDHLFYGLTQNPETKYYMIVLNDKCKKCNCICCAIHFQRNFDNWASGNDDIDKFIQDTQLSAHGSNHDNDVFKDVLEWIPYDRFYNIKYIARGGFGKVYRANWIDGYIINWKSGFWNRHNENMFVALKSLDNSKNVTLEFMNEIASHNKGKINNTFIIGFYGMTQDPETKNYMMVLDYAEDGSLRNYLDREYGKLNWNEKIEYMIDIITGLYRIHNKELIHRDLHIGNILKLKYRIAITDMGLCKPANYIALENANNNIYGVLFYIAPEILRGQNNYTKAADIYSFGIIMYEIISGLPPYHDISHDENLAIKICRGLRPRFNIKVPQLIVHLIKRCLDANPLNRPMAGEIKDILRKWQYIPAELKAQIEEADEFNSDKLPIDSVTLTNLGLSYEIHSEAIYMSRLLDFNGLPEPKNSDDYYKQNDNIISMKFSESLQIDVSQLNIISQ</sequence>
<proteinExistence type="predicted"/>
<dbReference type="GO" id="GO:0004674">
    <property type="term" value="F:protein serine/threonine kinase activity"/>
    <property type="evidence" value="ECO:0007669"/>
    <property type="project" value="TreeGrafter"/>
</dbReference>
<dbReference type="PROSITE" id="PS50011">
    <property type="entry name" value="PROTEIN_KINASE_DOM"/>
    <property type="match status" value="1"/>
</dbReference>
<dbReference type="VEuPathDB" id="FungiDB:RhiirA1_469015"/>
<dbReference type="GO" id="GO:0005524">
    <property type="term" value="F:ATP binding"/>
    <property type="evidence" value="ECO:0007669"/>
    <property type="project" value="InterPro"/>
</dbReference>
<feature type="domain" description="Protein kinase" evidence="1">
    <location>
        <begin position="1450"/>
        <end position="1726"/>
    </location>
</feature>
<name>A0A2N0QBD2_9GLOM</name>
<dbReference type="EMBL" id="LLXJ01000049">
    <property type="protein sequence ID" value="PKC16395.1"/>
    <property type="molecule type" value="Genomic_DNA"/>
</dbReference>
<dbReference type="InterPro" id="IPR000719">
    <property type="entry name" value="Prot_kinase_dom"/>
</dbReference>
<reference evidence="2 3" key="2">
    <citation type="submission" date="2017-09" db="EMBL/GenBank/DDBJ databases">
        <title>Extensive intraspecific genome diversity in a model arbuscular mycorrhizal fungus.</title>
        <authorList>
            <person name="Chen E.C."/>
            <person name="Morin E."/>
            <person name="Beaudet D."/>
            <person name="Noel J."/>
            <person name="Ndikumana S."/>
            <person name="Charron P."/>
            <person name="St-Onge C."/>
            <person name="Giorgi J."/>
            <person name="Grigoriev I.V."/>
            <person name="Roux C."/>
            <person name="Martin F.M."/>
            <person name="Corradi N."/>
        </authorList>
    </citation>
    <scope>NUCLEOTIDE SEQUENCE [LARGE SCALE GENOMIC DNA]</scope>
    <source>
        <strain evidence="2 3">A5</strain>
    </source>
</reference>
<dbReference type="InterPro" id="IPR051681">
    <property type="entry name" value="Ser/Thr_Kinases-Pseudokinases"/>
</dbReference>
<dbReference type="Pfam" id="PF07714">
    <property type="entry name" value="PK_Tyr_Ser-Thr"/>
    <property type="match status" value="1"/>
</dbReference>
<dbReference type="PANTHER" id="PTHR44329:SF289">
    <property type="entry name" value="SERINE_THREONINE-PROTEIN KINASE VIK"/>
    <property type="match status" value="1"/>
</dbReference>
<organism evidence="2 3">
    <name type="scientific">Rhizophagus irregularis</name>
    <dbReference type="NCBI Taxonomy" id="588596"/>
    <lineage>
        <taxon>Eukaryota</taxon>
        <taxon>Fungi</taxon>
        <taxon>Fungi incertae sedis</taxon>
        <taxon>Mucoromycota</taxon>
        <taxon>Glomeromycotina</taxon>
        <taxon>Glomeromycetes</taxon>
        <taxon>Glomerales</taxon>
        <taxon>Glomeraceae</taxon>
        <taxon>Rhizophagus</taxon>
    </lineage>
</organism>
<dbReference type="InterPro" id="IPR001245">
    <property type="entry name" value="Ser-Thr/Tyr_kinase_cat_dom"/>
</dbReference>
<dbReference type="VEuPathDB" id="FungiDB:FUN_021718"/>
<evidence type="ECO:0000313" key="3">
    <source>
        <dbReference type="Proteomes" id="UP000232722"/>
    </source>
</evidence>
<dbReference type="SUPFAM" id="SSF56112">
    <property type="entry name" value="Protein kinase-like (PK-like)"/>
    <property type="match status" value="1"/>
</dbReference>
<dbReference type="PANTHER" id="PTHR44329">
    <property type="entry name" value="SERINE/THREONINE-PROTEIN KINASE TNNI3K-RELATED"/>
    <property type="match status" value="1"/>
</dbReference>
<dbReference type="VEuPathDB" id="FungiDB:RhiirA1_472263"/>